<gene>
    <name evidence="2" type="ORF">PT974_05356</name>
</gene>
<dbReference type="Gene3D" id="3.40.30.110">
    <property type="match status" value="1"/>
</dbReference>
<organism evidence="2 3">
    <name type="scientific">Cladobotryum mycophilum</name>
    <dbReference type="NCBI Taxonomy" id="491253"/>
    <lineage>
        <taxon>Eukaryota</taxon>
        <taxon>Fungi</taxon>
        <taxon>Dikarya</taxon>
        <taxon>Ascomycota</taxon>
        <taxon>Pezizomycotina</taxon>
        <taxon>Sordariomycetes</taxon>
        <taxon>Hypocreomycetidae</taxon>
        <taxon>Hypocreales</taxon>
        <taxon>Hypocreaceae</taxon>
        <taxon>Cladobotryum</taxon>
    </lineage>
</organism>
<protein>
    <recommendedName>
        <fullName evidence="1">DUF7962 domain-containing protein</fullName>
    </recommendedName>
</protein>
<dbReference type="EMBL" id="JAVFKD010000012">
    <property type="protein sequence ID" value="KAK5991961.1"/>
    <property type="molecule type" value="Genomic_DNA"/>
</dbReference>
<keyword evidence="3" id="KW-1185">Reference proteome</keyword>
<dbReference type="Pfam" id="PF25907">
    <property type="entry name" value="DUF7962"/>
    <property type="match status" value="1"/>
</dbReference>
<dbReference type="InterPro" id="IPR058268">
    <property type="entry name" value="DUF7962"/>
</dbReference>
<proteinExistence type="predicted"/>
<evidence type="ECO:0000259" key="1">
    <source>
        <dbReference type="Pfam" id="PF25907"/>
    </source>
</evidence>
<dbReference type="Proteomes" id="UP001338125">
    <property type="component" value="Unassembled WGS sequence"/>
</dbReference>
<evidence type="ECO:0000313" key="2">
    <source>
        <dbReference type="EMBL" id="KAK5991961.1"/>
    </source>
</evidence>
<comment type="caution">
    <text evidence="2">The sequence shown here is derived from an EMBL/GenBank/DDBJ whole genome shotgun (WGS) entry which is preliminary data.</text>
</comment>
<feature type="domain" description="DUF7962" evidence="1">
    <location>
        <begin position="100"/>
        <end position="140"/>
    </location>
</feature>
<sequence length="223" mass="24603">MSTLTRVLFLSDWSSSMGSILVSPEHRAIEQLLASYATDGGLFRNILQVALPHMPMTTDPVVVKDRIELIGPTDLFTPEALAAKLPQAILEVRRGFEILENIETVWGLHFLISIPGALPKQISADIFPKVPAWIQRESAAQKLFASDDSDAEGEVDEDDPVVQALGLKKGQTVQVWPTDNGSNHKELGRLVSINSREVVVETLTEDRVRIHAPRHDFAVAPQN</sequence>
<reference evidence="2 3" key="1">
    <citation type="submission" date="2024-01" db="EMBL/GenBank/DDBJ databases">
        <title>Complete genome of Cladobotryum mycophilum ATHUM6906.</title>
        <authorList>
            <person name="Christinaki A.C."/>
            <person name="Myridakis A.I."/>
            <person name="Kouvelis V.N."/>
        </authorList>
    </citation>
    <scope>NUCLEOTIDE SEQUENCE [LARGE SCALE GENOMIC DNA]</scope>
    <source>
        <strain evidence="2 3">ATHUM6906</strain>
    </source>
</reference>
<name>A0ABR0SII6_9HYPO</name>
<evidence type="ECO:0000313" key="3">
    <source>
        <dbReference type="Proteomes" id="UP001338125"/>
    </source>
</evidence>
<accession>A0ABR0SII6</accession>